<feature type="region of interest" description="Disordered" evidence="1">
    <location>
        <begin position="480"/>
        <end position="518"/>
    </location>
</feature>
<gene>
    <name evidence="4" type="ORF">EXN24_05160</name>
</gene>
<dbReference type="Proteomes" id="UP000320858">
    <property type="component" value="Unassembled WGS sequence"/>
</dbReference>
<dbReference type="AlphaFoldDB" id="A0AA95AJE4"/>
<sequence>MATDLERLVVQLSADVKGYQNALNRAQGITNKQARAIENRFAKMNSNINASFRGMLSGSVAGIGGILGTREIVQYADAWTEAGNKIRAAAEIAGVQTRSLNDLKVGANDARSEFTAYVDLYAKLIRSASNVAKSETEIATATSIVAKSFKAGGAAANEQAAGILQLGQALGSGVLQGDELRSLRENAPILADAIAKEFKTTIAGLKELGAEGKITSDRVFKAILSAQAPIEAAFGKTNSTIADSFTRLNNEFTAYIGNADSSNGASAKLVEALNALANNFSQTADAVVSFSAVLIGAFTGRAIAGAVVGLGQAVASLGAFLAALRAGTVTAAAFSSALGPIGLLAGAAATAIFLMYDANTDAERAAKAHGEAVSELKFQIENLDYANNSAVASTRTKIASDVEAAKAALERAKAEQALAASLVREEVSPSMSLYPSPGATDVENTVSQNPVVKERQQLIDQLDKQLKDLEGINTQFESYASGKAKPTRDTTGFGAGVGAAPASNGKSGGGRGSRENEYQREIEQITKRTDALKAETAAQAGLNPLLNDYGFAVEFARAKQDLLTAAQEAGIKITPELTKSIEVLASGYANAVVASEKLAEKQDEIRQRAEEAMATAKDVTRGMIDGFIEGASAADILADSLKKIGSALLDDVLNSIFKVNNAAGGGGGFLSSIFGGLFGGGGKGSFPSAPGGLYSDGGYTGDGGKYQPAGVVHKGEYVFDKAAVKAAGGPAAMEAMRRNLKGYANGGPVGISVPSVPSLRSMSAQSAGVVVNFNPVVDNRGASVEAVARQEKVLAKMQGELQSRVEAAVRSAQKRNVKLG</sequence>
<reference evidence="4 5" key="1">
    <citation type="journal article" date="2019" name="Appl. Microbiol. Biotechnol.">
        <title>Differential efficiency of wild type rhizogenic strains for rol gene transformation of plants.</title>
        <authorList>
            <person name="Desmet S."/>
            <person name="De Keyser E."/>
            <person name="Van Vaerenbergh J."/>
            <person name="Baeyen S."/>
            <person name="Van Huylenbroeck J."/>
            <person name="Geelen D."/>
            <person name="Dhooghe E."/>
        </authorList>
    </citation>
    <scope>NUCLEOTIDE SEQUENCE [LARGE SCALE GENOMIC DNA]</scope>
    <source>
        <strain evidence="4 5">B 4.1</strain>
    </source>
</reference>
<feature type="transmembrane region" description="Helical" evidence="2">
    <location>
        <begin position="331"/>
        <end position="356"/>
    </location>
</feature>
<feature type="domain" description="Tape measure protein N-terminal" evidence="3">
    <location>
        <begin position="70"/>
        <end position="260"/>
    </location>
</feature>
<keyword evidence="2" id="KW-0812">Transmembrane</keyword>
<feature type="transmembrane region" description="Helical" evidence="2">
    <location>
        <begin position="302"/>
        <end position="324"/>
    </location>
</feature>
<evidence type="ECO:0000256" key="1">
    <source>
        <dbReference type="SAM" id="MobiDB-lite"/>
    </source>
</evidence>
<evidence type="ECO:0000256" key="2">
    <source>
        <dbReference type="SAM" id="Phobius"/>
    </source>
</evidence>
<dbReference type="RefSeq" id="WP_142851097.1">
    <property type="nucleotide sequence ID" value="NZ_SGOB01000001.1"/>
</dbReference>
<keyword evidence="2" id="KW-0472">Membrane</keyword>
<dbReference type="NCBIfam" id="TIGR02675">
    <property type="entry name" value="tape_meas_nterm"/>
    <property type="match status" value="1"/>
</dbReference>
<evidence type="ECO:0000313" key="5">
    <source>
        <dbReference type="Proteomes" id="UP000320858"/>
    </source>
</evidence>
<protein>
    <submittedName>
        <fullName evidence="4">Phage tail tape measure protein</fullName>
    </submittedName>
</protein>
<keyword evidence="2" id="KW-1133">Transmembrane helix</keyword>
<organism evidence="4 5">
    <name type="scientific">Rhizobium rhizogenes</name>
    <name type="common">Agrobacterium rhizogenes</name>
    <dbReference type="NCBI Taxonomy" id="359"/>
    <lineage>
        <taxon>Bacteria</taxon>
        <taxon>Pseudomonadati</taxon>
        <taxon>Pseudomonadota</taxon>
        <taxon>Alphaproteobacteria</taxon>
        <taxon>Hyphomicrobiales</taxon>
        <taxon>Rhizobiaceae</taxon>
        <taxon>Rhizobium/Agrobacterium group</taxon>
        <taxon>Rhizobium</taxon>
    </lineage>
</organism>
<comment type="caution">
    <text evidence="4">The sequence shown here is derived from an EMBL/GenBank/DDBJ whole genome shotgun (WGS) entry which is preliminary data.</text>
</comment>
<proteinExistence type="predicted"/>
<accession>A0AA95AJE4</accession>
<evidence type="ECO:0000313" key="4">
    <source>
        <dbReference type="EMBL" id="TRA90901.1"/>
    </source>
</evidence>
<dbReference type="InterPro" id="IPR013491">
    <property type="entry name" value="Tape_meas_N"/>
</dbReference>
<evidence type="ECO:0000259" key="3">
    <source>
        <dbReference type="Pfam" id="PF20155"/>
    </source>
</evidence>
<dbReference type="Pfam" id="PF20155">
    <property type="entry name" value="TMP_3"/>
    <property type="match status" value="1"/>
</dbReference>
<dbReference type="EMBL" id="SGOB01000001">
    <property type="protein sequence ID" value="TRA90901.1"/>
    <property type="molecule type" value="Genomic_DNA"/>
</dbReference>
<name>A0AA95AJE4_RHIRH</name>